<dbReference type="RefSeq" id="WP_091451506.1">
    <property type="nucleotide sequence ID" value="NZ_FMZZ01000007.1"/>
</dbReference>
<proteinExistence type="inferred from homology"/>
<dbReference type="NCBIfam" id="NF010041">
    <property type="entry name" value="PRK13517.1-1"/>
    <property type="match status" value="1"/>
</dbReference>
<evidence type="ECO:0000256" key="3">
    <source>
        <dbReference type="ARBA" id="ARBA00022840"/>
    </source>
</evidence>
<dbReference type="InterPro" id="IPR011793">
    <property type="entry name" value="YbdK"/>
</dbReference>
<dbReference type="InterPro" id="IPR014746">
    <property type="entry name" value="Gln_synth/guanido_kin_cat_dom"/>
</dbReference>
<protein>
    <recommendedName>
        <fullName evidence="5">Putative glutamate--cysteine ligase 2</fullName>
        <ecNumber evidence="5">6.3.2.2</ecNumber>
    </recommendedName>
    <alternativeName>
        <fullName evidence="5">Gamma-glutamylcysteine synthetase 2</fullName>
        <shortName evidence="5">GCS 2</shortName>
        <shortName evidence="5">Gamma-GCS 2</shortName>
    </alternativeName>
</protein>
<dbReference type="NCBIfam" id="TIGR02050">
    <property type="entry name" value="gshA_cyan_rel"/>
    <property type="match status" value="1"/>
</dbReference>
<evidence type="ECO:0000256" key="5">
    <source>
        <dbReference type="HAMAP-Rule" id="MF_01609"/>
    </source>
</evidence>
<sequence>MPAAGGATDQLTFGVEEEFLLVDADTLLPAPRARAVLDRTAASSAGHDSGFHHELCASVVEAASAVCATLPELGARIRSGRAALAASARRENARLVSVGEPVLTAAEPEITATDHFHRMRESYAGVVTDQELCGCHVHVGVPDRDTGVAVLNHITPWLPTLLALTANSRYRHGADSGFHSWRMMVHTRLPAATMPPWHASAAAYDADLARLVDCGMVEPGQGSLRVARLSRRYPTVEIRIGDAAATVAEAVLYAALARALVRRALDDLAVGRTAGPLDHGVLDCALWAAARHGLHGAAVDPWRERETRAIDLLDALLAHVRDALDDLGDAAAVTALAAAARGRGCAATRQRAAAATGGAPAVVRMLGAETVAGVRVPDPPGLVDSVRRGGGR</sequence>
<keyword evidence="7" id="KW-1185">Reference proteome</keyword>
<dbReference type="HAMAP" id="MF_01609">
    <property type="entry name" value="Glu_cys_ligase_2"/>
    <property type="match status" value="1"/>
</dbReference>
<dbReference type="Gene3D" id="3.30.590.20">
    <property type="match status" value="1"/>
</dbReference>
<dbReference type="Proteomes" id="UP000199501">
    <property type="component" value="Unassembled WGS sequence"/>
</dbReference>
<name>A0A1G6S7F9_9PSEU</name>
<dbReference type="STRING" id="1271860.SAMN05216174_107263"/>
<keyword evidence="1 5" id="KW-0436">Ligase</keyword>
<evidence type="ECO:0000313" key="7">
    <source>
        <dbReference type="Proteomes" id="UP000199501"/>
    </source>
</evidence>
<dbReference type="OrthoDB" id="9803842at2"/>
<keyword evidence="2 5" id="KW-0547">Nucleotide-binding</keyword>
<dbReference type="Pfam" id="PF04107">
    <property type="entry name" value="GCS2"/>
    <property type="match status" value="1"/>
</dbReference>
<organism evidence="6 7">
    <name type="scientific">Actinokineospora iranica</name>
    <dbReference type="NCBI Taxonomy" id="1271860"/>
    <lineage>
        <taxon>Bacteria</taxon>
        <taxon>Bacillati</taxon>
        <taxon>Actinomycetota</taxon>
        <taxon>Actinomycetes</taxon>
        <taxon>Pseudonocardiales</taxon>
        <taxon>Pseudonocardiaceae</taxon>
        <taxon>Actinokineospora</taxon>
    </lineage>
</organism>
<dbReference type="GO" id="GO:0004357">
    <property type="term" value="F:glutamate-cysteine ligase activity"/>
    <property type="evidence" value="ECO:0007669"/>
    <property type="project" value="UniProtKB-EC"/>
</dbReference>
<reference evidence="7" key="1">
    <citation type="submission" date="2016-10" db="EMBL/GenBank/DDBJ databases">
        <authorList>
            <person name="Varghese N."/>
            <person name="Submissions S."/>
        </authorList>
    </citation>
    <scope>NUCLEOTIDE SEQUENCE [LARGE SCALE GENOMIC DNA]</scope>
    <source>
        <strain evidence="7">IBRC-M 10403</strain>
    </source>
</reference>
<gene>
    <name evidence="6" type="ORF">SAMN05216174_107263</name>
</gene>
<keyword evidence="3 5" id="KW-0067">ATP-binding</keyword>
<dbReference type="EC" id="6.3.2.2" evidence="5"/>
<dbReference type="GO" id="GO:0042398">
    <property type="term" value="P:modified amino acid biosynthetic process"/>
    <property type="evidence" value="ECO:0007669"/>
    <property type="project" value="InterPro"/>
</dbReference>
<dbReference type="EMBL" id="FMZZ01000007">
    <property type="protein sequence ID" value="SDD12634.1"/>
    <property type="molecule type" value="Genomic_DNA"/>
</dbReference>
<dbReference type="InterPro" id="IPR050141">
    <property type="entry name" value="GCL_type2/YbdK_subfam"/>
</dbReference>
<dbReference type="GO" id="GO:0005524">
    <property type="term" value="F:ATP binding"/>
    <property type="evidence" value="ECO:0007669"/>
    <property type="project" value="UniProtKB-KW"/>
</dbReference>
<evidence type="ECO:0000256" key="1">
    <source>
        <dbReference type="ARBA" id="ARBA00022598"/>
    </source>
</evidence>
<dbReference type="SUPFAM" id="SSF55931">
    <property type="entry name" value="Glutamine synthetase/guanido kinase"/>
    <property type="match status" value="1"/>
</dbReference>
<dbReference type="AlphaFoldDB" id="A0A1G6S7F9"/>
<evidence type="ECO:0000256" key="2">
    <source>
        <dbReference type="ARBA" id="ARBA00022741"/>
    </source>
</evidence>
<comment type="similarity">
    <text evidence="5">Belongs to the glutamate--cysteine ligase type 2 family. YbdK subfamily.</text>
</comment>
<comment type="function">
    <text evidence="5">ATP-dependent carboxylate-amine ligase which exhibits weak glutamate--cysteine ligase activity.</text>
</comment>
<comment type="catalytic activity">
    <reaction evidence="4 5">
        <text>L-cysteine + L-glutamate + ATP = gamma-L-glutamyl-L-cysteine + ADP + phosphate + H(+)</text>
        <dbReference type="Rhea" id="RHEA:13285"/>
        <dbReference type="ChEBI" id="CHEBI:15378"/>
        <dbReference type="ChEBI" id="CHEBI:29985"/>
        <dbReference type="ChEBI" id="CHEBI:30616"/>
        <dbReference type="ChEBI" id="CHEBI:35235"/>
        <dbReference type="ChEBI" id="CHEBI:43474"/>
        <dbReference type="ChEBI" id="CHEBI:58173"/>
        <dbReference type="ChEBI" id="CHEBI:456216"/>
        <dbReference type="EC" id="6.3.2.2"/>
    </reaction>
</comment>
<dbReference type="InterPro" id="IPR006336">
    <property type="entry name" value="GCS2"/>
</dbReference>
<evidence type="ECO:0000313" key="6">
    <source>
        <dbReference type="EMBL" id="SDD12634.1"/>
    </source>
</evidence>
<dbReference type="PANTHER" id="PTHR36510">
    <property type="entry name" value="GLUTAMATE--CYSTEINE LIGASE 2-RELATED"/>
    <property type="match status" value="1"/>
</dbReference>
<evidence type="ECO:0000256" key="4">
    <source>
        <dbReference type="ARBA" id="ARBA00048819"/>
    </source>
</evidence>
<dbReference type="PANTHER" id="PTHR36510:SF1">
    <property type="entry name" value="GLUTAMATE--CYSTEINE LIGASE 2-RELATED"/>
    <property type="match status" value="1"/>
</dbReference>
<accession>A0A1G6S7F9</accession>